<feature type="region of interest" description="Disordered" evidence="1">
    <location>
        <begin position="24"/>
        <end position="46"/>
    </location>
</feature>
<keyword evidence="4" id="KW-1185">Reference proteome</keyword>
<dbReference type="EMBL" id="FONV01000012">
    <property type="protein sequence ID" value="SFF52392.1"/>
    <property type="molecule type" value="Genomic_DNA"/>
</dbReference>
<name>A0A1I2JC20_9ACTN</name>
<feature type="signal peptide" evidence="2">
    <location>
        <begin position="1"/>
        <end position="18"/>
    </location>
</feature>
<gene>
    <name evidence="3" type="ORF">SAMN05421541_112117</name>
</gene>
<proteinExistence type="predicted"/>
<accession>A0A1I2JC20</accession>
<dbReference type="Proteomes" id="UP000199645">
    <property type="component" value="Unassembled WGS sequence"/>
</dbReference>
<evidence type="ECO:0000256" key="1">
    <source>
        <dbReference type="SAM" id="MobiDB-lite"/>
    </source>
</evidence>
<feature type="compositionally biased region" description="Low complexity" evidence="1">
    <location>
        <begin position="181"/>
        <end position="200"/>
    </location>
</feature>
<evidence type="ECO:0000313" key="4">
    <source>
        <dbReference type="Proteomes" id="UP000199645"/>
    </source>
</evidence>
<sequence>MRRAILALLAGGVLVTSAACSDDAKNEDNAAPAVTTPAASVPAVPVPSPTPDYTAETIQICERLDKVFTTEFGDFGEALGKMIAHKEAKETADADKAEKQAATELKAVATQIRKETTNAEDPELKTAAATSAQRIEGSAKDLDYIEEIKSTKDLDGSLKNQISEWISPLAGYCGVTRAVESPSAAPSGPPVSAAPSASVG</sequence>
<dbReference type="PROSITE" id="PS51257">
    <property type="entry name" value="PROKAR_LIPOPROTEIN"/>
    <property type="match status" value="1"/>
</dbReference>
<feature type="chain" id="PRO_5039519665" evidence="2">
    <location>
        <begin position="19"/>
        <end position="200"/>
    </location>
</feature>
<reference evidence="3 4" key="1">
    <citation type="submission" date="2016-10" db="EMBL/GenBank/DDBJ databases">
        <authorList>
            <person name="de Groot N.N."/>
        </authorList>
    </citation>
    <scope>NUCLEOTIDE SEQUENCE [LARGE SCALE GENOMIC DNA]</scope>
    <source>
        <strain evidence="3 4">DSM 43019</strain>
    </source>
</reference>
<evidence type="ECO:0000313" key="3">
    <source>
        <dbReference type="EMBL" id="SFF52392.1"/>
    </source>
</evidence>
<protein>
    <submittedName>
        <fullName evidence="3">Uncharacterized protein</fullName>
    </submittedName>
</protein>
<keyword evidence="2" id="KW-0732">Signal</keyword>
<feature type="compositionally biased region" description="Low complexity" evidence="1">
    <location>
        <begin position="30"/>
        <end position="43"/>
    </location>
</feature>
<dbReference type="AlphaFoldDB" id="A0A1I2JC20"/>
<dbReference type="RefSeq" id="WP_177319977.1">
    <property type="nucleotide sequence ID" value="NZ_BOMT01000067.1"/>
</dbReference>
<organism evidence="3 4">
    <name type="scientific">Actinoplanes philippinensis</name>
    <dbReference type="NCBI Taxonomy" id="35752"/>
    <lineage>
        <taxon>Bacteria</taxon>
        <taxon>Bacillati</taxon>
        <taxon>Actinomycetota</taxon>
        <taxon>Actinomycetes</taxon>
        <taxon>Micromonosporales</taxon>
        <taxon>Micromonosporaceae</taxon>
        <taxon>Actinoplanes</taxon>
    </lineage>
</organism>
<evidence type="ECO:0000256" key="2">
    <source>
        <dbReference type="SAM" id="SignalP"/>
    </source>
</evidence>
<feature type="region of interest" description="Disordered" evidence="1">
    <location>
        <begin position="179"/>
        <end position="200"/>
    </location>
</feature>